<dbReference type="EMBL" id="BK015585">
    <property type="protein sequence ID" value="DAE14540.1"/>
    <property type="molecule type" value="Genomic_DNA"/>
</dbReference>
<name>A0A8S5Q7Q7_9VIRU</name>
<organism evidence="1">
    <name type="scientific">Inoviridae sp. ctsTh7</name>
    <dbReference type="NCBI Taxonomy" id="2825785"/>
    <lineage>
        <taxon>Viruses</taxon>
        <taxon>Monodnaviria</taxon>
        <taxon>Loebvirae</taxon>
        <taxon>Hofneiviricota</taxon>
        <taxon>Faserviricetes</taxon>
        <taxon>Tubulavirales</taxon>
        <taxon>Inoviridae</taxon>
    </lineage>
</organism>
<proteinExistence type="predicted"/>
<sequence length="73" mass="8325">MNFTSRDGNEINGVKVFIAYPDENTYGNVAESKFIQRNIYESFKLPVEKLIEKIGEVVNVEFDPKKKIVGISI</sequence>
<protein>
    <submittedName>
        <fullName evidence="1">Uncharacterized protein</fullName>
    </submittedName>
</protein>
<evidence type="ECO:0000313" key="1">
    <source>
        <dbReference type="EMBL" id="DAE14540.1"/>
    </source>
</evidence>
<accession>A0A8S5Q7Q7</accession>
<reference evidence="1" key="1">
    <citation type="journal article" date="2021" name="Proc. Natl. Acad. Sci. U.S.A.">
        <title>A Catalog of Tens of Thousands of Viruses from Human Metagenomes Reveals Hidden Associations with Chronic Diseases.</title>
        <authorList>
            <person name="Tisza M.J."/>
            <person name="Buck C.B."/>
        </authorList>
    </citation>
    <scope>NUCLEOTIDE SEQUENCE</scope>
    <source>
        <strain evidence="1">CtsTh7</strain>
    </source>
</reference>